<keyword evidence="1" id="KW-1133">Transmembrane helix</keyword>
<feature type="transmembrane region" description="Helical" evidence="1">
    <location>
        <begin position="14"/>
        <end position="36"/>
    </location>
</feature>
<accession>A0ABS4GU83</accession>
<dbReference type="RefSeq" id="WP_209811834.1">
    <property type="nucleotide sequence ID" value="NZ_JAGGKT010000013.1"/>
</dbReference>
<keyword evidence="1" id="KW-0812">Transmembrane</keyword>
<sequence length="97" mass="11565">MELNVFLLFEWDSYLALLFFIIGLSTFAITIQLLTVRNTPTFSVHLNTSIITTNININWLRSPIKHRKNPIFIWFKQLKRDDKIAEPHCPRKFPNYE</sequence>
<gene>
    <name evidence="2" type="ORF">J2Z37_003841</name>
</gene>
<evidence type="ECO:0000256" key="1">
    <source>
        <dbReference type="SAM" id="Phobius"/>
    </source>
</evidence>
<evidence type="ECO:0000313" key="2">
    <source>
        <dbReference type="EMBL" id="MBP1933828.1"/>
    </source>
</evidence>
<keyword evidence="3" id="KW-1185">Reference proteome</keyword>
<dbReference type="EMBL" id="JAGGKT010000013">
    <property type="protein sequence ID" value="MBP1933828.1"/>
    <property type="molecule type" value="Genomic_DNA"/>
</dbReference>
<keyword evidence="1" id="KW-0472">Membrane</keyword>
<dbReference type="Proteomes" id="UP001519343">
    <property type="component" value="Unassembled WGS sequence"/>
</dbReference>
<reference evidence="2 3" key="1">
    <citation type="submission" date="2021-03" db="EMBL/GenBank/DDBJ databases">
        <title>Genomic Encyclopedia of Type Strains, Phase IV (KMG-IV): sequencing the most valuable type-strain genomes for metagenomic binning, comparative biology and taxonomic classification.</title>
        <authorList>
            <person name="Goeker M."/>
        </authorList>
    </citation>
    <scope>NUCLEOTIDE SEQUENCE [LARGE SCALE GENOMIC DNA]</scope>
    <source>
        <strain evidence="2 3">DSM 24738</strain>
    </source>
</reference>
<name>A0ABS4GU83_9BACL</name>
<evidence type="ECO:0000313" key="3">
    <source>
        <dbReference type="Proteomes" id="UP001519343"/>
    </source>
</evidence>
<organism evidence="2 3">
    <name type="scientific">Ammoniphilus resinae</name>
    <dbReference type="NCBI Taxonomy" id="861532"/>
    <lineage>
        <taxon>Bacteria</taxon>
        <taxon>Bacillati</taxon>
        <taxon>Bacillota</taxon>
        <taxon>Bacilli</taxon>
        <taxon>Bacillales</taxon>
        <taxon>Paenibacillaceae</taxon>
        <taxon>Aneurinibacillus group</taxon>
        <taxon>Ammoniphilus</taxon>
    </lineage>
</organism>
<comment type="caution">
    <text evidence="2">The sequence shown here is derived from an EMBL/GenBank/DDBJ whole genome shotgun (WGS) entry which is preliminary data.</text>
</comment>
<protein>
    <submittedName>
        <fullName evidence="2">Formate-dependent nitrite reductase membrane component NrfD</fullName>
    </submittedName>
</protein>
<proteinExistence type="predicted"/>